<accession>A0ABT0UZG5</accession>
<protein>
    <submittedName>
        <fullName evidence="3">Uncharacterized protein</fullName>
    </submittedName>
</protein>
<dbReference type="RefSeq" id="WP_250924161.1">
    <property type="nucleotide sequence ID" value="NZ_JAMQAW010000091.1"/>
</dbReference>
<keyword evidence="2" id="KW-0812">Transmembrane</keyword>
<organism evidence="3 4">
    <name type="scientific">Streptomyces albipurpureus</name>
    <dbReference type="NCBI Taxonomy" id="2897419"/>
    <lineage>
        <taxon>Bacteria</taxon>
        <taxon>Bacillati</taxon>
        <taxon>Actinomycetota</taxon>
        <taxon>Actinomycetes</taxon>
        <taxon>Kitasatosporales</taxon>
        <taxon>Streptomycetaceae</taxon>
        <taxon>Streptomyces</taxon>
    </lineage>
</organism>
<dbReference type="Proteomes" id="UP001431429">
    <property type="component" value="Unassembled WGS sequence"/>
</dbReference>
<feature type="compositionally biased region" description="Low complexity" evidence="1">
    <location>
        <begin position="46"/>
        <end position="67"/>
    </location>
</feature>
<gene>
    <name evidence="3" type="ORF">NBG84_37330</name>
</gene>
<comment type="caution">
    <text evidence="3">The sequence shown here is derived from an EMBL/GenBank/DDBJ whole genome shotgun (WGS) entry which is preliminary data.</text>
</comment>
<evidence type="ECO:0000313" key="3">
    <source>
        <dbReference type="EMBL" id="MCM2393870.1"/>
    </source>
</evidence>
<keyword evidence="4" id="KW-1185">Reference proteome</keyword>
<feature type="transmembrane region" description="Helical" evidence="2">
    <location>
        <begin position="12"/>
        <end position="33"/>
    </location>
</feature>
<evidence type="ECO:0000256" key="2">
    <source>
        <dbReference type="SAM" id="Phobius"/>
    </source>
</evidence>
<name>A0ABT0UZG5_9ACTN</name>
<proteinExistence type="predicted"/>
<reference evidence="3" key="1">
    <citation type="submission" date="2022-06" db="EMBL/GenBank/DDBJ databases">
        <title>Genome public.</title>
        <authorList>
            <person name="Sun Q."/>
        </authorList>
    </citation>
    <scope>NUCLEOTIDE SEQUENCE</scope>
    <source>
        <strain evidence="3">CWNU-1</strain>
    </source>
</reference>
<feature type="region of interest" description="Disordered" evidence="1">
    <location>
        <begin position="36"/>
        <end position="79"/>
    </location>
</feature>
<keyword evidence="2" id="KW-0472">Membrane</keyword>
<keyword evidence="2" id="KW-1133">Transmembrane helix</keyword>
<dbReference type="EMBL" id="JAMQAW010000091">
    <property type="protein sequence ID" value="MCM2393870.1"/>
    <property type="molecule type" value="Genomic_DNA"/>
</dbReference>
<evidence type="ECO:0000256" key="1">
    <source>
        <dbReference type="SAM" id="MobiDB-lite"/>
    </source>
</evidence>
<evidence type="ECO:0000313" key="4">
    <source>
        <dbReference type="Proteomes" id="UP001431429"/>
    </source>
</evidence>
<sequence>MKRRSGSSVVHAAGWLFADLLLVITVIALGGQWTAPTTADRADGEPSASPAPAVSASPTPSPRVSAAQPGLDPDSEEFDVRGDAPGLLAREAAAVRDIRDEVAKGISAYPGKRAALVIIWGTAGSCRTCPVTDNASRDYARAIGALLPSVSATFFPAYHEEIIRGYRNTSGDRERGQATIELFFLRQ</sequence>